<reference evidence="1 2" key="1">
    <citation type="submission" date="2019-01" db="EMBL/GenBank/DDBJ databases">
        <authorList>
            <person name="Chen W.-M."/>
        </authorList>
    </citation>
    <scope>NUCLEOTIDE SEQUENCE [LARGE SCALE GENOMIC DNA]</scope>
    <source>
        <strain evidence="1 2">TLA-22</strain>
    </source>
</reference>
<accession>A0A437JAP7</accession>
<sequence>MIAIGSSFADRSLPKAQWTHAAHFAACLWLLRCRPDVVAERDMPDMIRAYNVATGGVNSATAGYHETITQASIRAARAALRDAAPDTPLHYVHEALMTGACGHKDWLLAYWTSAALMSSAARIAWVEPDIAPLPY</sequence>
<keyword evidence="2" id="KW-1185">Reference proteome</keyword>
<dbReference type="Proteomes" id="UP000282977">
    <property type="component" value="Unassembled WGS sequence"/>
</dbReference>
<gene>
    <name evidence="1" type="ORF">ENE74_05225</name>
</gene>
<name>A0A437JAP7_9SPHN</name>
<dbReference type="OrthoDB" id="117988at2"/>
<dbReference type="AlphaFoldDB" id="A0A437JAP7"/>
<organism evidence="1 2">
    <name type="scientific">Sphingobium algorifonticola</name>
    <dbReference type="NCBI Taxonomy" id="2008318"/>
    <lineage>
        <taxon>Bacteria</taxon>
        <taxon>Pseudomonadati</taxon>
        <taxon>Pseudomonadota</taxon>
        <taxon>Alphaproteobacteria</taxon>
        <taxon>Sphingomonadales</taxon>
        <taxon>Sphingomonadaceae</taxon>
        <taxon>Sphingobium</taxon>
    </lineage>
</organism>
<evidence type="ECO:0000313" key="2">
    <source>
        <dbReference type="Proteomes" id="UP000282977"/>
    </source>
</evidence>
<evidence type="ECO:0000313" key="1">
    <source>
        <dbReference type="EMBL" id="RVT42362.1"/>
    </source>
</evidence>
<proteinExistence type="predicted"/>
<protein>
    <submittedName>
        <fullName evidence="1">Uncharacterized protein</fullName>
    </submittedName>
</protein>
<comment type="caution">
    <text evidence="1">The sequence shown here is derived from an EMBL/GenBank/DDBJ whole genome shotgun (WGS) entry which is preliminary data.</text>
</comment>
<dbReference type="EMBL" id="RZUL01000002">
    <property type="protein sequence ID" value="RVT42362.1"/>
    <property type="molecule type" value="Genomic_DNA"/>
</dbReference>